<protein>
    <submittedName>
        <fullName evidence="4">Acyl carrier protein</fullName>
    </submittedName>
</protein>
<gene>
    <name evidence="4" type="ORF">ASZ90_019538</name>
</gene>
<evidence type="ECO:0000256" key="2">
    <source>
        <dbReference type="ARBA" id="ARBA00022553"/>
    </source>
</evidence>
<dbReference type="InterPro" id="IPR003231">
    <property type="entry name" value="ACP"/>
</dbReference>
<dbReference type="InterPro" id="IPR036736">
    <property type="entry name" value="ACP-like_sf"/>
</dbReference>
<reference evidence="4" key="1">
    <citation type="journal article" date="2015" name="Proc. Natl. Acad. Sci. U.S.A.">
        <title>Networks of energetic and metabolic interactions define dynamics in microbial communities.</title>
        <authorList>
            <person name="Embree M."/>
            <person name="Liu J.K."/>
            <person name="Al-Bassam M.M."/>
            <person name="Zengler K."/>
        </authorList>
    </citation>
    <scope>NUCLEOTIDE SEQUENCE</scope>
</reference>
<dbReference type="SUPFAM" id="SSF47336">
    <property type="entry name" value="ACP-like"/>
    <property type="match status" value="1"/>
</dbReference>
<dbReference type="AlphaFoldDB" id="A0A0W8E3B6"/>
<dbReference type="EMBL" id="LNQE01001895">
    <property type="protein sequence ID" value="KUG03077.1"/>
    <property type="molecule type" value="Genomic_DNA"/>
</dbReference>
<keyword evidence="2" id="KW-0597">Phosphoprotein</keyword>
<keyword evidence="1" id="KW-0596">Phosphopantetheine</keyword>
<dbReference type="Gene3D" id="1.10.1200.10">
    <property type="entry name" value="ACP-like"/>
    <property type="match status" value="1"/>
</dbReference>
<comment type="caution">
    <text evidence="4">The sequence shown here is derived from an EMBL/GenBank/DDBJ whole genome shotgun (WGS) entry which is preliminary data.</text>
</comment>
<organism evidence="4">
    <name type="scientific">hydrocarbon metagenome</name>
    <dbReference type="NCBI Taxonomy" id="938273"/>
    <lineage>
        <taxon>unclassified sequences</taxon>
        <taxon>metagenomes</taxon>
        <taxon>ecological metagenomes</taxon>
    </lineage>
</organism>
<dbReference type="GO" id="GO:0006633">
    <property type="term" value="P:fatty acid biosynthetic process"/>
    <property type="evidence" value="ECO:0007669"/>
    <property type="project" value="InterPro"/>
</dbReference>
<name>A0A0W8E3B6_9ZZZZ</name>
<dbReference type="Pfam" id="PF00550">
    <property type="entry name" value="PP-binding"/>
    <property type="match status" value="1"/>
</dbReference>
<evidence type="ECO:0000259" key="3">
    <source>
        <dbReference type="PROSITE" id="PS50075"/>
    </source>
</evidence>
<dbReference type="PROSITE" id="PS50075">
    <property type="entry name" value="CARRIER"/>
    <property type="match status" value="1"/>
</dbReference>
<evidence type="ECO:0000313" key="4">
    <source>
        <dbReference type="EMBL" id="KUG03077.1"/>
    </source>
</evidence>
<dbReference type="HAMAP" id="MF_01217">
    <property type="entry name" value="Acyl_carrier"/>
    <property type="match status" value="1"/>
</dbReference>
<feature type="domain" description="Carrier" evidence="3">
    <location>
        <begin position="2"/>
        <end position="76"/>
    </location>
</feature>
<accession>A0A0W8E3B6</accession>
<evidence type="ECO:0000256" key="1">
    <source>
        <dbReference type="ARBA" id="ARBA00022450"/>
    </source>
</evidence>
<dbReference type="InterPro" id="IPR009081">
    <property type="entry name" value="PP-bd_ACP"/>
</dbReference>
<sequence>MQEFMELARKILAEQLDREPQEIEMETTFEDLDADSIDIVELIMALEDIYDVEFPEEDLEDFPAFGSLVQALYAYIQKVKNEQ</sequence>
<proteinExistence type="inferred from homology"/>